<evidence type="ECO:0000313" key="1">
    <source>
        <dbReference type="EMBL" id="GAH33518.1"/>
    </source>
</evidence>
<name>X1GKL0_9ZZZZ</name>
<dbReference type="AlphaFoldDB" id="X1GKL0"/>
<protein>
    <submittedName>
        <fullName evidence="1">Uncharacterized protein</fullName>
    </submittedName>
</protein>
<sequence length="43" mass="5001">YTGHINHRGELNLSASENEEIIEAECQECGKKKVWSYIDVYGW</sequence>
<dbReference type="EMBL" id="BARU01009171">
    <property type="protein sequence ID" value="GAH33518.1"/>
    <property type="molecule type" value="Genomic_DNA"/>
</dbReference>
<proteinExistence type="predicted"/>
<feature type="non-terminal residue" evidence="1">
    <location>
        <position position="1"/>
    </location>
</feature>
<comment type="caution">
    <text evidence="1">The sequence shown here is derived from an EMBL/GenBank/DDBJ whole genome shotgun (WGS) entry which is preliminary data.</text>
</comment>
<gene>
    <name evidence="1" type="ORF">S03H2_17739</name>
</gene>
<organism evidence="1">
    <name type="scientific">marine sediment metagenome</name>
    <dbReference type="NCBI Taxonomy" id="412755"/>
    <lineage>
        <taxon>unclassified sequences</taxon>
        <taxon>metagenomes</taxon>
        <taxon>ecological metagenomes</taxon>
    </lineage>
</organism>
<reference evidence="1" key="1">
    <citation type="journal article" date="2014" name="Front. Microbiol.">
        <title>High frequency of phylogenetically diverse reductive dehalogenase-homologous genes in deep subseafloor sedimentary metagenomes.</title>
        <authorList>
            <person name="Kawai M."/>
            <person name="Futagami T."/>
            <person name="Toyoda A."/>
            <person name="Takaki Y."/>
            <person name="Nishi S."/>
            <person name="Hori S."/>
            <person name="Arai W."/>
            <person name="Tsubouchi T."/>
            <person name="Morono Y."/>
            <person name="Uchiyama I."/>
            <person name="Ito T."/>
            <person name="Fujiyama A."/>
            <person name="Inagaki F."/>
            <person name="Takami H."/>
        </authorList>
    </citation>
    <scope>NUCLEOTIDE SEQUENCE</scope>
    <source>
        <strain evidence="1">Expedition CK06-06</strain>
    </source>
</reference>
<accession>X1GKL0</accession>